<keyword evidence="1" id="KW-0812">Transmembrane</keyword>
<protein>
    <recommendedName>
        <fullName evidence="4">Aa3 type cytochrome c oxidase subunit IV</fullName>
    </recommendedName>
</protein>
<evidence type="ECO:0008006" key="4">
    <source>
        <dbReference type="Google" id="ProtNLM"/>
    </source>
</evidence>
<comment type="caution">
    <text evidence="2">The sequence shown here is derived from an EMBL/GenBank/DDBJ whole genome shotgun (WGS) entry which is preliminary data.</text>
</comment>
<feature type="transmembrane region" description="Helical" evidence="1">
    <location>
        <begin position="31"/>
        <end position="52"/>
    </location>
</feature>
<reference evidence="2 3" key="1">
    <citation type="submission" date="2023-11" db="EMBL/GenBank/DDBJ databases">
        <title>MicrobeMod: A computational toolkit for identifying prokaryotic methylation and restriction-modification with nanopore sequencing.</title>
        <authorList>
            <person name="Crits-Christoph A."/>
            <person name="Kang S.C."/>
            <person name="Lee H."/>
            <person name="Ostrov N."/>
        </authorList>
    </citation>
    <scope>NUCLEOTIDE SEQUENCE [LARGE SCALE GENOMIC DNA]</scope>
    <source>
        <strain evidence="2 3">DSMZ 700</strain>
    </source>
</reference>
<gene>
    <name evidence="2" type="ORF">SIL87_18140</name>
</gene>
<proteinExistence type="predicted"/>
<dbReference type="Proteomes" id="UP001279553">
    <property type="component" value="Unassembled WGS sequence"/>
</dbReference>
<evidence type="ECO:0000313" key="3">
    <source>
        <dbReference type="Proteomes" id="UP001279553"/>
    </source>
</evidence>
<accession>A0AAW9DX64</accession>
<evidence type="ECO:0000256" key="1">
    <source>
        <dbReference type="SAM" id="Phobius"/>
    </source>
</evidence>
<keyword evidence="1" id="KW-0472">Membrane</keyword>
<sequence length="53" mass="5831">MADTETPNNLPIGLEQLERGSQAGWNGFTRFLVITVISLIVILLLIAAFTVWS</sequence>
<name>A0AAW9DX64_ACIAO</name>
<dbReference type="RefSeq" id="WP_319615528.1">
    <property type="nucleotide sequence ID" value="NZ_JAWXYB010000018.1"/>
</dbReference>
<keyword evidence="3" id="KW-1185">Reference proteome</keyword>
<organism evidence="2 3">
    <name type="scientific">Acidiphilium acidophilum</name>
    <name type="common">Thiobacillus acidophilus</name>
    <dbReference type="NCBI Taxonomy" id="76588"/>
    <lineage>
        <taxon>Bacteria</taxon>
        <taxon>Pseudomonadati</taxon>
        <taxon>Pseudomonadota</taxon>
        <taxon>Alphaproteobacteria</taxon>
        <taxon>Acetobacterales</taxon>
        <taxon>Acidocellaceae</taxon>
        <taxon>Acidiphilium</taxon>
    </lineage>
</organism>
<dbReference type="AlphaFoldDB" id="A0AAW9DX64"/>
<keyword evidence="1" id="KW-1133">Transmembrane helix</keyword>
<evidence type="ECO:0000313" key="2">
    <source>
        <dbReference type="EMBL" id="MDX5932675.1"/>
    </source>
</evidence>
<dbReference type="EMBL" id="JAWXYB010000018">
    <property type="protein sequence ID" value="MDX5932675.1"/>
    <property type="molecule type" value="Genomic_DNA"/>
</dbReference>